<feature type="domain" description="C2H2-type" evidence="9">
    <location>
        <begin position="202"/>
        <end position="229"/>
    </location>
</feature>
<keyword evidence="11" id="KW-1185">Reference proteome</keyword>
<dbReference type="PROSITE" id="PS00028">
    <property type="entry name" value="ZINC_FINGER_C2H2_1"/>
    <property type="match status" value="3"/>
</dbReference>
<dbReference type="AlphaFoldDB" id="A0ABD1KZ00"/>
<protein>
    <recommendedName>
        <fullName evidence="9">C2H2-type domain-containing protein</fullName>
    </recommendedName>
</protein>
<name>A0ABD1KZ00_9TELE</name>
<feature type="domain" description="C2H2-type" evidence="9">
    <location>
        <begin position="258"/>
        <end position="285"/>
    </location>
</feature>
<dbReference type="InterPro" id="IPR036236">
    <property type="entry name" value="Znf_C2H2_sf"/>
</dbReference>
<keyword evidence="3" id="KW-0677">Repeat</keyword>
<dbReference type="FunFam" id="3.30.160.60:FF:002343">
    <property type="entry name" value="Zinc finger protein 33A"/>
    <property type="match status" value="1"/>
</dbReference>
<dbReference type="PROSITE" id="PS50157">
    <property type="entry name" value="ZINC_FINGER_C2H2_2"/>
    <property type="match status" value="3"/>
</dbReference>
<feature type="region of interest" description="Disordered" evidence="8">
    <location>
        <begin position="74"/>
        <end position="117"/>
    </location>
</feature>
<comment type="subcellular location">
    <subcellularLocation>
        <location evidence="1">Nucleus</location>
    </subcellularLocation>
</comment>
<sequence length="297" mass="34036">MTEHWFTKVSLSSQQSSREDPCRLQVKEERHADMCWIQQTDTVRTDTTDAEGLQELPREPVAFRQLLLNLKLKEEHEERQEGQEEVRMRQEEEGRMAPGGSVRGDGQTQGGMHDWSGPQQWTLFAQEESNTDEDFLPLLPRIEQAIGYFHSNPISPENQGPPEMPLPPPTGSGTSVEAAGVSLTTHMAATPPQGRRLCRRPVVCLVCHQQLPSEVELVKHMRSHPGKRPYACSICGMHLAQKSSLRTHERLHSGLRPYRCPYCAKDYTLSHHLKRHMRTHLRDHATKDLRFYKDRPT</sequence>
<evidence type="ECO:0000256" key="7">
    <source>
        <dbReference type="PROSITE-ProRule" id="PRU00042"/>
    </source>
</evidence>
<evidence type="ECO:0000256" key="4">
    <source>
        <dbReference type="ARBA" id="ARBA00022771"/>
    </source>
</evidence>
<keyword evidence="2" id="KW-0479">Metal-binding</keyword>
<dbReference type="PANTHER" id="PTHR24394">
    <property type="entry name" value="ZINC FINGER PROTEIN"/>
    <property type="match status" value="1"/>
</dbReference>
<evidence type="ECO:0000256" key="5">
    <source>
        <dbReference type="ARBA" id="ARBA00022833"/>
    </source>
</evidence>
<dbReference type="GO" id="GO:0005634">
    <property type="term" value="C:nucleus"/>
    <property type="evidence" value="ECO:0007669"/>
    <property type="project" value="UniProtKB-SubCell"/>
</dbReference>
<reference evidence="10 11" key="1">
    <citation type="submission" date="2024-09" db="EMBL/GenBank/DDBJ databases">
        <title>A chromosome-level genome assembly of Gray's grenadier anchovy, Coilia grayii.</title>
        <authorList>
            <person name="Fu Z."/>
        </authorList>
    </citation>
    <scope>NUCLEOTIDE SEQUENCE [LARGE SCALE GENOMIC DNA]</scope>
    <source>
        <strain evidence="10">G4</strain>
        <tissue evidence="10">Muscle</tissue>
    </source>
</reference>
<keyword evidence="4 7" id="KW-0863">Zinc-finger</keyword>
<keyword evidence="6" id="KW-0539">Nucleus</keyword>
<evidence type="ECO:0000256" key="3">
    <source>
        <dbReference type="ARBA" id="ARBA00022737"/>
    </source>
</evidence>
<evidence type="ECO:0000259" key="9">
    <source>
        <dbReference type="PROSITE" id="PS50157"/>
    </source>
</evidence>
<feature type="region of interest" description="Disordered" evidence="8">
    <location>
        <begin position="1"/>
        <end position="21"/>
    </location>
</feature>
<comment type="caution">
    <text evidence="10">The sequence shown here is derived from an EMBL/GenBank/DDBJ whole genome shotgun (WGS) entry which is preliminary data.</text>
</comment>
<dbReference type="PANTHER" id="PTHR24394:SF44">
    <property type="entry name" value="ZINC FINGER PROTEIN 271-LIKE"/>
    <property type="match status" value="1"/>
</dbReference>
<dbReference type="GO" id="GO:0008270">
    <property type="term" value="F:zinc ion binding"/>
    <property type="evidence" value="ECO:0007669"/>
    <property type="project" value="UniProtKB-KW"/>
</dbReference>
<evidence type="ECO:0000313" key="10">
    <source>
        <dbReference type="EMBL" id="KAL2104396.1"/>
    </source>
</evidence>
<organism evidence="10 11">
    <name type="scientific">Coilia grayii</name>
    <name type="common">Gray's grenadier anchovy</name>
    <dbReference type="NCBI Taxonomy" id="363190"/>
    <lineage>
        <taxon>Eukaryota</taxon>
        <taxon>Metazoa</taxon>
        <taxon>Chordata</taxon>
        <taxon>Craniata</taxon>
        <taxon>Vertebrata</taxon>
        <taxon>Euteleostomi</taxon>
        <taxon>Actinopterygii</taxon>
        <taxon>Neopterygii</taxon>
        <taxon>Teleostei</taxon>
        <taxon>Clupei</taxon>
        <taxon>Clupeiformes</taxon>
        <taxon>Clupeoidei</taxon>
        <taxon>Engraulidae</taxon>
        <taxon>Coilinae</taxon>
        <taxon>Coilia</taxon>
    </lineage>
</organism>
<evidence type="ECO:0000256" key="8">
    <source>
        <dbReference type="SAM" id="MobiDB-lite"/>
    </source>
</evidence>
<evidence type="ECO:0000313" key="11">
    <source>
        <dbReference type="Proteomes" id="UP001591681"/>
    </source>
</evidence>
<evidence type="ECO:0000256" key="2">
    <source>
        <dbReference type="ARBA" id="ARBA00022723"/>
    </source>
</evidence>
<dbReference type="SUPFAM" id="SSF57667">
    <property type="entry name" value="beta-beta-alpha zinc fingers"/>
    <property type="match status" value="2"/>
</dbReference>
<dbReference type="Gene3D" id="3.30.160.60">
    <property type="entry name" value="Classic Zinc Finger"/>
    <property type="match status" value="3"/>
</dbReference>
<feature type="compositionally biased region" description="Basic and acidic residues" evidence="8">
    <location>
        <begin position="74"/>
        <end position="95"/>
    </location>
</feature>
<evidence type="ECO:0000256" key="6">
    <source>
        <dbReference type="ARBA" id="ARBA00023242"/>
    </source>
</evidence>
<dbReference type="Pfam" id="PF00096">
    <property type="entry name" value="zf-C2H2"/>
    <property type="match status" value="2"/>
</dbReference>
<dbReference type="SMART" id="SM00355">
    <property type="entry name" value="ZnF_C2H2"/>
    <property type="match status" value="3"/>
</dbReference>
<keyword evidence="5" id="KW-0862">Zinc</keyword>
<gene>
    <name evidence="10" type="ORF">ACEWY4_001264</name>
</gene>
<dbReference type="Proteomes" id="UP001591681">
    <property type="component" value="Unassembled WGS sequence"/>
</dbReference>
<feature type="region of interest" description="Disordered" evidence="8">
    <location>
        <begin position="155"/>
        <end position="175"/>
    </location>
</feature>
<dbReference type="EMBL" id="JBHFQA010000001">
    <property type="protein sequence ID" value="KAL2104396.1"/>
    <property type="molecule type" value="Genomic_DNA"/>
</dbReference>
<dbReference type="FunFam" id="3.30.160.60:FF:000110">
    <property type="entry name" value="Zinc finger protein-like"/>
    <property type="match status" value="1"/>
</dbReference>
<evidence type="ECO:0000256" key="1">
    <source>
        <dbReference type="ARBA" id="ARBA00004123"/>
    </source>
</evidence>
<accession>A0ABD1KZ00</accession>
<dbReference type="InterPro" id="IPR013087">
    <property type="entry name" value="Znf_C2H2_type"/>
</dbReference>
<feature type="domain" description="C2H2-type" evidence="9">
    <location>
        <begin position="230"/>
        <end position="257"/>
    </location>
</feature>
<proteinExistence type="predicted"/>